<evidence type="ECO:0000256" key="3">
    <source>
        <dbReference type="ARBA" id="ARBA00022840"/>
    </source>
</evidence>
<dbReference type="Pfam" id="PF00005">
    <property type="entry name" value="ABC_tran"/>
    <property type="match status" value="1"/>
</dbReference>
<keyword evidence="2" id="KW-0547">Nucleotide-binding</keyword>
<dbReference type="InterPro" id="IPR003593">
    <property type="entry name" value="AAA+_ATPase"/>
</dbReference>
<dbReference type="InterPro" id="IPR017871">
    <property type="entry name" value="ABC_transporter-like_CS"/>
</dbReference>
<gene>
    <name evidence="5" type="ORF">FB466_2417</name>
</gene>
<proteinExistence type="predicted"/>
<dbReference type="AlphaFoldDB" id="A0A543HSZ5"/>
<feature type="domain" description="ABC transporter" evidence="4">
    <location>
        <begin position="15"/>
        <end position="255"/>
    </location>
</feature>
<dbReference type="OrthoDB" id="8773773at2"/>
<dbReference type="InterPro" id="IPR050166">
    <property type="entry name" value="ABC_transporter_ATP-bind"/>
</dbReference>
<accession>A0A543HSZ5</accession>
<evidence type="ECO:0000313" key="5">
    <source>
        <dbReference type="EMBL" id="TQM61463.1"/>
    </source>
</evidence>
<evidence type="ECO:0000256" key="1">
    <source>
        <dbReference type="ARBA" id="ARBA00022448"/>
    </source>
</evidence>
<name>A0A543HSZ5_9MICO</name>
<evidence type="ECO:0000256" key="2">
    <source>
        <dbReference type="ARBA" id="ARBA00022741"/>
    </source>
</evidence>
<dbReference type="GO" id="GO:0016887">
    <property type="term" value="F:ATP hydrolysis activity"/>
    <property type="evidence" value="ECO:0007669"/>
    <property type="project" value="InterPro"/>
</dbReference>
<dbReference type="Gene3D" id="3.40.50.300">
    <property type="entry name" value="P-loop containing nucleotide triphosphate hydrolases"/>
    <property type="match status" value="1"/>
</dbReference>
<dbReference type="SUPFAM" id="SSF52540">
    <property type="entry name" value="P-loop containing nucleoside triphosphate hydrolases"/>
    <property type="match status" value="1"/>
</dbReference>
<dbReference type="PROSITE" id="PS50893">
    <property type="entry name" value="ABC_TRANSPORTER_2"/>
    <property type="match status" value="1"/>
</dbReference>
<dbReference type="InterPro" id="IPR027417">
    <property type="entry name" value="P-loop_NTPase"/>
</dbReference>
<protein>
    <submittedName>
        <fullName evidence="5">ABC-type nitrate/sulfonate/bicarbonate transport system ATPase subunit</fullName>
    </submittedName>
</protein>
<dbReference type="CDD" id="cd03293">
    <property type="entry name" value="ABC_NrtD_SsuB_transporters"/>
    <property type="match status" value="1"/>
</dbReference>
<dbReference type="EMBL" id="VFPN01000003">
    <property type="protein sequence ID" value="TQM61463.1"/>
    <property type="molecule type" value="Genomic_DNA"/>
</dbReference>
<evidence type="ECO:0000313" key="6">
    <source>
        <dbReference type="Proteomes" id="UP000318331"/>
    </source>
</evidence>
<reference evidence="5 6" key="1">
    <citation type="submission" date="2019-06" db="EMBL/GenBank/DDBJ databases">
        <title>Sequencing the genomes of 1000 actinobacteria strains.</title>
        <authorList>
            <person name="Klenk H.-P."/>
        </authorList>
    </citation>
    <scope>NUCLEOTIDE SEQUENCE [LARGE SCALE GENOMIC DNA]</scope>
    <source>
        <strain evidence="5 6">DSM 18031</strain>
    </source>
</reference>
<keyword evidence="6" id="KW-1185">Reference proteome</keyword>
<organism evidence="5 6">
    <name type="scientific">Klugiella xanthotipulae</name>
    <dbReference type="NCBI Taxonomy" id="244735"/>
    <lineage>
        <taxon>Bacteria</taxon>
        <taxon>Bacillati</taxon>
        <taxon>Actinomycetota</taxon>
        <taxon>Actinomycetes</taxon>
        <taxon>Micrococcales</taxon>
        <taxon>Microbacteriaceae</taxon>
        <taxon>Klugiella</taxon>
    </lineage>
</organism>
<keyword evidence="1" id="KW-0813">Transport</keyword>
<dbReference type="SMART" id="SM00382">
    <property type="entry name" value="AAA"/>
    <property type="match status" value="1"/>
</dbReference>
<dbReference type="PANTHER" id="PTHR42788:SF2">
    <property type="entry name" value="ABC TRANSPORTER ATP-BINDING PROTEIN"/>
    <property type="match status" value="1"/>
</dbReference>
<dbReference type="InterPro" id="IPR003439">
    <property type="entry name" value="ABC_transporter-like_ATP-bd"/>
</dbReference>
<comment type="caution">
    <text evidence="5">The sequence shown here is derived from an EMBL/GenBank/DDBJ whole genome shotgun (WGS) entry which is preliminary data.</text>
</comment>
<dbReference type="PROSITE" id="PS00211">
    <property type="entry name" value="ABC_TRANSPORTER_1"/>
    <property type="match status" value="1"/>
</dbReference>
<dbReference type="Proteomes" id="UP000318331">
    <property type="component" value="Unassembled WGS sequence"/>
</dbReference>
<dbReference type="RefSeq" id="WP_141918571.1">
    <property type="nucleotide sequence ID" value="NZ_BAAAYS010000006.1"/>
</dbReference>
<dbReference type="PANTHER" id="PTHR42788">
    <property type="entry name" value="TAURINE IMPORT ATP-BINDING PROTEIN-RELATED"/>
    <property type="match status" value="1"/>
</dbReference>
<dbReference type="GO" id="GO:0005524">
    <property type="term" value="F:ATP binding"/>
    <property type="evidence" value="ECO:0007669"/>
    <property type="project" value="UniProtKB-KW"/>
</dbReference>
<sequence>MSANTPLRSAPGLPLKISNVSKSFATNRDVRPVLTDISITVNRGEFVSLIGPSGCGKSTLFNILAGLDRADSGEVVIDGVTLPLTGSAKRFRHRAAHCAYMPQDDVLFPWRTVLDNAILGLQIAGTGRAEARARARDLFPAFGLTGFEDAHPEHLSGGMRQRVALLRTVLQGTNTLLLDEPFGALDSLTRTDMQDWLHGMWRDMGWTILLITHDIREAVRLSDRVIALTPRPASVRGIIELSRPRGDGFEPSITSQEMMRAETTLTTLLHNT</sequence>
<keyword evidence="3" id="KW-0067">ATP-binding</keyword>
<evidence type="ECO:0000259" key="4">
    <source>
        <dbReference type="PROSITE" id="PS50893"/>
    </source>
</evidence>